<reference evidence="6 7" key="1">
    <citation type="submission" date="2020-08" db="EMBL/GenBank/DDBJ databases">
        <title>Genomic Encyclopedia of Type Strains, Phase IV (KMG-IV): sequencing the most valuable type-strain genomes for metagenomic binning, comparative biology and taxonomic classification.</title>
        <authorList>
            <person name="Goeker M."/>
        </authorList>
    </citation>
    <scope>NUCLEOTIDE SEQUENCE [LARGE SCALE GENOMIC DNA]</scope>
    <source>
        <strain evidence="6 7">DSM 22071</strain>
    </source>
</reference>
<dbReference type="GO" id="GO:0070038">
    <property type="term" value="F:rRNA (pseudouridine-N3-)-methyltransferase activity"/>
    <property type="evidence" value="ECO:0007669"/>
    <property type="project" value="UniProtKB-UniRule"/>
</dbReference>
<keyword evidence="5" id="KW-0963">Cytoplasm</keyword>
<gene>
    <name evidence="5" type="primary">rlmH</name>
    <name evidence="6" type="ORF">HNR37_000384</name>
</gene>
<comment type="subcellular location">
    <subcellularLocation>
        <location evidence="5">Cytoplasm</location>
    </subcellularLocation>
</comment>
<comment type="function">
    <text evidence="5">Specifically methylates the pseudouridine at position 1915 (m3Psi1915) in 23S rRNA.</text>
</comment>
<evidence type="ECO:0000256" key="5">
    <source>
        <dbReference type="HAMAP-Rule" id="MF_00658"/>
    </source>
</evidence>
<dbReference type="Gene3D" id="3.40.1280.10">
    <property type="match status" value="1"/>
</dbReference>
<feature type="binding site" evidence="5">
    <location>
        <position position="104"/>
    </location>
    <ligand>
        <name>S-adenosyl-L-methionine</name>
        <dbReference type="ChEBI" id="CHEBI:59789"/>
    </ligand>
</feature>
<dbReference type="InterPro" id="IPR003742">
    <property type="entry name" value="RlmH-like"/>
</dbReference>
<dbReference type="RefSeq" id="WP_183729095.1">
    <property type="nucleotide sequence ID" value="NZ_JACHID010000002.1"/>
</dbReference>
<sequence length="156" mass="17836">MKYRIISVGKVRNRHFQTLIDDFESRIARLVPFESLQVADEKIRESSPPSRIREQESQRVLERIPADSGVVALDEGGQQMSSVALARWLQKQEPRWRSITFCVGGALGHGECLQQRADTTLSLSLLTFNHHLARLVTVEQIYRALSIQRGLPYHNE</sequence>
<keyword evidence="2 5" id="KW-0808">Transferase</keyword>
<evidence type="ECO:0000256" key="3">
    <source>
        <dbReference type="ARBA" id="ARBA00022691"/>
    </source>
</evidence>
<dbReference type="HAMAP" id="MF_00658">
    <property type="entry name" value="23SrRNA_methyltr_H"/>
    <property type="match status" value="1"/>
</dbReference>
<comment type="subunit">
    <text evidence="5">Homodimer.</text>
</comment>
<evidence type="ECO:0000313" key="6">
    <source>
        <dbReference type="EMBL" id="MBB5021078.1"/>
    </source>
</evidence>
<dbReference type="PANTHER" id="PTHR33603">
    <property type="entry name" value="METHYLTRANSFERASE"/>
    <property type="match status" value="1"/>
</dbReference>
<dbReference type="Pfam" id="PF02590">
    <property type="entry name" value="SPOUT_MTase"/>
    <property type="match status" value="1"/>
</dbReference>
<accession>A0A7W8DGB9</accession>
<comment type="catalytic activity">
    <reaction evidence="5">
        <text>pseudouridine(1915) in 23S rRNA + S-adenosyl-L-methionine = N(3)-methylpseudouridine(1915) in 23S rRNA + S-adenosyl-L-homocysteine + H(+)</text>
        <dbReference type="Rhea" id="RHEA:42752"/>
        <dbReference type="Rhea" id="RHEA-COMP:10221"/>
        <dbReference type="Rhea" id="RHEA-COMP:10222"/>
        <dbReference type="ChEBI" id="CHEBI:15378"/>
        <dbReference type="ChEBI" id="CHEBI:57856"/>
        <dbReference type="ChEBI" id="CHEBI:59789"/>
        <dbReference type="ChEBI" id="CHEBI:65314"/>
        <dbReference type="ChEBI" id="CHEBI:74486"/>
        <dbReference type="EC" id="2.1.1.177"/>
    </reaction>
</comment>
<keyword evidence="7" id="KW-1185">Reference proteome</keyword>
<evidence type="ECO:0000256" key="4">
    <source>
        <dbReference type="ARBA" id="ARBA00038303"/>
    </source>
</evidence>
<keyword evidence="5" id="KW-0698">rRNA processing</keyword>
<comment type="caution">
    <text evidence="6">The sequence shown here is derived from an EMBL/GenBank/DDBJ whole genome shotgun (WGS) entry which is preliminary data.</text>
</comment>
<dbReference type="CDD" id="cd18081">
    <property type="entry name" value="RlmH-like"/>
    <property type="match status" value="1"/>
</dbReference>
<evidence type="ECO:0000256" key="2">
    <source>
        <dbReference type="ARBA" id="ARBA00022679"/>
    </source>
</evidence>
<evidence type="ECO:0000313" key="7">
    <source>
        <dbReference type="Proteomes" id="UP000528322"/>
    </source>
</evidence>
<comment type="similarity">
    <text evidence="4 5">Belongs to the RNA methyltransferase RlmH family.</text>
</comment>
<dbReference type="InterPro" id="IPR029028">
    <property type="entry name" value="Alpha/beta_knot_MTases"/>
</dbReference>
<dbReference type="AlphaFoldDB" id="A0A7W8DGB9"/>
<organism evidence="6 7">
    <name type="scientific">Desulfurispira natronophila</name>
    <dbReference type="NCBI Taxonomy" id="682562"/>
    <lineage>
        <taxon>Bacteria</taxon>
        <taxon>Pseudomonadati</taxon>
        <taxon>Chrysiogenota</taxon>
        <taxon>Chrysiogenia</taxon>
        <taxon>Chrysiogenales</taxon>
        <taxon>Chrysiogenaceae</taxon>
        <taxon>Desulfurispira</taxon>
    </lineage>
</organism>
<dbReference type="EMBL" id="JACHID010000002">
    <property type="protein sequence ID" value="MBB5021078.1"/>
    <property type="molecule type" value="Genomic_DNA"/>
</dbReference>
<feature type="binding site" evidence="5">
    <location>
        <position position="73"/>
    </location>
    <ligand>
        <name>S-adenosyl-L-methionine</name>
        <dbReference type="ChEBI" id="CHEBI:59789"/>
    </ligand>
</feature>
<feature type="binding site" evidence="5">
    <location>
        <begin position="123"/>
        <end position="128"/>
    </location>
    <ligand>
        <name>S-adenosyl-L-methionine</name>
        <dbReference type="ChEBI" id="CHEBI:59789"/>
    </ligand>
</feature>
<dbReference type="InterPro" id="IPR029026">
    <property type="entry name" value="tRNA_m1G_MTases_N"/>
</dbReference>
<dbReference type="PIRSF" id="PIRSF004505">
    <property type="entry name" value="MT_bac"/>
    <property type="match status" value="1"/>
</dbReference>
<keyword evidence="1 5" id="KW-0489">Methyltransferase</keyword>
<dbReference type="EC" id="2.1.1.177" evidence="5"/>
<evidence type="ECO:0000256" key="1">
    <source>
        <dbReference type="ARBA" id="ARBA00022603"/>
    </source>
</evidence>
<name>A0A7W8DGB9_9BACT</name>
<dbReference type="SUPFAM" id="SSF75217">
    <property type="entry name" value="alpha/beta knot"/>
    <property type="match status" value="1"/>
</dbReference>
<dbReference type="GO" id="GO:0005737">
    <property type="term" value="C:cytoplasm"/>
    <property type="evidence" value="ECO:0007669"/>
    <property type="project" value="UniProtKB-SubCell"/>
</dbReference>
<dbReference type="PANTHER" id="PTHR33603:SF1">
    <property type="entry name" value="RIBOSOMAL RNA LARGE SUBUNIT METHYLTRANSFERASE H"/>
    <property type="match status" value="1"/>
</dbReference>
<dbReference type="Proteomes" id="UP000528322">
    <property type="component" value="Unassembled WGS sequence"/>
</dbReference>
<proteinExistence type="inferred from homology"/>
<keyword evidence="3 5" id="KW-0949">S-adenosyl-L-methionine</keyword>
<protein>
    <recommendedName>
        <fullName evidence="5">Ribosomal RNA large subunit methyltransferase H</fullName>
        <ecNumber evidence="5">2.1.1.177</ecNumber>
    </recommendedName>
    <alternativeName>
        <fullName evidence="5">23S rRNA (pseudouridine1915-N3)-methyltransferase</fullName>
    </alternativeName>
    <alternativeName>
        <fullName evidence="5">23S rRNA m3Psi1915 methyltransferase</fullName>
    </alternativeName>
    <alternativeName>
        <fullName evidence="5">rRNA (pseudouridine-N3-)-methyltransferase RlmH</fullName>
    </alternativeName>
</protein>